<proteinExistence type="predicted"/>
<dbReference type="InterPro" id="IPR001810">
    <property type="entry name" value="F-box_dom"/>
</dbReference>
<dbReference type="SUPFAM" id="SSF81383">
    <property type="entry name" value="F-box domain"/>
    <property type="match status" value="1"/>
</dbReference>
<organism evidence="2 3">
    <name type="scientific">Lentinula lateritia</name>
    <dbReference type="NCBI Taxonomy" id="40482"/>
    <lineage>
        <taxon>Eukaryota</taxon>
        <taxon>Fungi</taxon>
        <taxon>Dikarya</taxon>
        <taxon>Basidiomycota</taxon>
        <taxon>Agaricomycotina</taxon>
        <taxon>Agaricomycetes</taxon>
        <taxon>Agaricomycetidae</taxon>
        <taxon>Agaricales</taxon>
        <taxon>Marasmiineae</taxon>
        <taxon>Omphalotaceae</taxon>
        <taxon>Lentinula</taxon>
    </lineage>
</organism>
<dbReference type="AlphaFoldDB" id="A0A9W9DK64"/>
<comment type="caution">
    <text evidence="2">The sequence shown here is derived from an EMBL/GenBank/DDBJ whole genome shotgun (WGS) entry which is preliminary data.</text>
</comment>
<dbReference type="PROSITE" id="PS50181">
    <property type="entry name" value="FBOX"/>
    <property type="match status" value="1"/>
</dbReference>
<gene>
    <name evidence="2" type="ORF">C8J55DRAFT_142456</name>
</gene>
<feature type="domain" description="F-box" evidence="1">
    <location>
        <begin position="10"/>
        <end position="57"/>
    </location>
</feature>
<reference evidence="2" key="2">
    <citation type="journal article" date="2023" name="Proc. Natl. Acad. Sci. U.S.A.">
        <title>A global phylogenomic analysis of the shiitake genus Lentinula.</title>
        <authorList>
            <person name="Sierra-Patev S."/>
            <person name="Min B."/>
            <person name="Naranjo-Ortiz M."/>
            <person name="Looney B."/>
            <person name="Konkel Z."/>
            <person name="Slot J.C."/>
            <person name="Sakamoto Y."/>
            <person name="Steenwyk J.L."/>
            <person name="Rokas A."/>
            <person name="Carro J."/>
            <person name="Camarero S."/>
            <person name="Ferreira P."/>
            <person name="Molpeceres G."/>
            <person name="Ruiz-Duenas F.J."/>
            <person name="Serrano A."/>
            <person name="Henrissat B."/>
            <person name="Drula E."/>
            <person name="Hughes K.W."/>
            <person name="Mata J.L."/>
            <person name="Ishikawa N.K."/>
            <person name="Vargas-Isla R."/>
            <person name="Ushijima S."/>
            <person name="Smith C.A."/>
            <person name="Donoghue J."/>
            <person name="Ahrendt S."/>
            <person name="Andreopoulos W."/>
            <person name="He G."/>
            <person name="LaButti K."/>
            <person name="Lipzen A."/>
            <person name="Ng V."/>
            <person name="Riley R."/>
            <person name="Sandor L."/>
            <person name="Barry K."/>
            <person name="Martinez A.T."/>
            <person name="Xiao Y."/>
            <person name="Gibbons J.G."/>
            <person name="Terashima K."/>
            <person name="Grigoriev I.V."/>
            <person name="Hibbett D."/>
        </authorList>
    </citation>
    <scope>NUCLEOTIDE SEQUENCE</scope>
    <source>
        <strain evidence="2">Sp2 HRB7682 ss15</strain>
    </source>
</reference>
<reference evidence="2" key="1">
    <citation type="submission" date="2022-08" db="EMBL/GenBank/DDBJ databases">
        <authorList>
            <consortium name="DOE Joint Genome Institute"/>
            <person name="Min B."/>
            <person name="Riley R."/>
            <person name="Sierra-Patev S."/>
            <person name="Naranjo-Ortiz M."/>
            <person name="Looney B."/>
            <person name="Konkel Z."/>
            <person name="Slot J.C."/>
            <person name="Sakamoto Y."/>
            <person name="Steenwyk J.L."/>
            <person name="Rokas A."/>
            <person name="Carro J."/>
            <person name="Camarero S."/>
            <person name="Ferreira P."/>
            <person name="Molpeceres G."/>
            <person name="Ruiz-Duenas F.J."/>
            <person name="Serrano A."/>
            <person name="Henrissat B."/>
            <person name="Drula E."/>
            <person name="Hughes K.W."/>
            <person name="Mata J.L."/>
            <person name="Ishikawa N.K."/>
            <person name="Vargas-Isla R."/>
            <person name="Ushijima S."/>
            <person name="Smith C.A."/>
            <person name="Ahrendt S."/>
            <person name="Andreopoulos W."/>
            <person name="He G."/>
            <person name="Labutti K."/>
            <person name="Lipzen A."/>
            <person name="Ng V."/>
            <person name="Sandor L."/>
            <person name="Barry K."/>
            <person name="Martinez A.T."/>
            <person name="Xiao Y."/>
            <person name="Gibbons J.G."/>
            <person name="Terashima K."/>
            <person name="Hibbett D.S."/>
            <person name="Grigoriev I.V."/>
        </authorList>
    </citation>
    <scope>NUCLEOTIDE SEQUENCE</scope>
    <source>
        <strain evidence="2">Sp2 HRB7682 ss15</strain>
    </source>
</reference>
<name>A0A9W9DK64_9AGAR</name>
<dbReference type="InterPro" id="IPR036047">
    <property type="entry name" value="F-box-like_dom_sf"/>
</dbReference>
<dbReference type="Proteomes" id="UP001150238">
    <property type="component" value="Unassembled WGS sequence"/>
</dbReference>
<evidence type="ECO:0000313" key="3">
    <source>
        <dbReference type="Proteomes" id="UP001150238"/>
    </source>
</evidence>
<accession>A0A9W9DK64</accession>
<dbReference type="EMBL" id="JANVFS010000026">
    <property type="protein sequence ID" value="KAJ4472855.1"/>
    <property type="molecule type" value="Genomic_DNA"/>
</dbReference>
<evidence type="ECO:0000259" key="1">
    <source>
        <dbReference type="PROSITE" id="PS50181"/>
    </source>
</evidence>
<dbReference type="Pfam" id="PF00646">
    <property type="entry name" value="F-box"/>
    <property type="match status" value="1"/>
</dbReference>
<dbReference type="CDD" id="cd09917">
    <property type="entry name" value="F-box_SF"/>
    <property type="match status" value="1"/>
</dbReference>
<sequence length="482" mass="54594">MSTSMSESTLGDFSTLPLEVLEEIIKQLSPVALDSLSRSCKMFRVLTEAFVAHWHTFDHAVGRFFTGDGHIREFQDLMKVTGLLVSGEAALDFFVHATTATDLHALSNILQCLIVGDWLLTHGYLFAPKDFHLDSFQDDIARFQGLNPIDTTIQQEDDEDIRDLHRECIVRSWLFTKGSMTITLSATSGPPIEGIFSCHSTGEMNILSHEAAYCLFPLMTLVQNRTMLIRLQSPMERSENLAIRKQTNRGLEVVHRPSALLCANITSSLSFLSTRHIGDEHCYIVPFDNTADITRRPDFLECHSWSMAYTRRYNLFLTKIFKPTTPTPAFIVSPEDKALIMARFAVIENLVSDGLLAVEVAVLAIQQFIRDWRRQRTRGNSKAFAHFGTIVTALNGSYGPIIIPACIAQELFEFVITVHAHFRQVSMLEPVHKLRTRKSSAEVNIVFDVSGAMLNLNWRTLKEWAVAFKQYNILINIRRMHS</sequence>
<protein>
    <recommendedName>
        <fullName evidence="1">F-box domain-containing protein</fullName>
    </recommendedName>
</protein>
<evidence type="ECO:0000313" key="2">
    <source>
        <dbReference type="EMBL" id="KAJ4472855.1"/>
    </source>
</evidence>